<feature type="compositionally biased region" description="Polar residues" evidence="2">
    <location>
        <begin position="448"/>
        <end position="466"/>
    </location>
</feature>
<evidence type="ECO:0000313" key="5">
    <source>
        <dbReference type="Proteomes" id="UP000799536"/>
    </source>
</evidence>
<dbReference type="GO" id="GO:0008270">
    <property type="term" value="F:zinc ion binding"/>
    <property type="evidence" value="ECO:0007669"/>
    <property type="project" value="UniProtKB-KW"/>
</dbReference>
<feature type="compositionally biased region" description="Basic and acidic residues" evidence="2">
    <location>
        <begin position="599"/>
        <end position="609"/>
    </location>
</feature>
<gene>
    <name evidence="4" type="ORF">GQ43DRAFT_435709</name>
</gene>
<feature type="domain" description="C3H1-type" evidence="3">
    <location>
        <begin position="204"/>
        <end position="233"/>
    </location>
</feature>
<proteinExistence type="predicted"/>
<organism evidence="4 5">
    <name type="scientific">Delitschia confertaspora ATCC 74209</name>
    <dbReference type="NCBI Taxonomy" id="1513339"/>
    <lineage>
        <taxon>Eukaryota</taxon>
        <taxon>Fungi</taxon>
        <taxon>Dikarya</taxon>
        <taxon>Ascomycota</taxon>
        <taxon>Pezizomycotina</taxon>
        <taxon>Dothideomycetes</taxon>
        <taxon>Pleosporomycetidae</taxon>
        <taxon>Pleosporales</taxon>
        <taxon>Delitschiaceae</taxon>
        <taxon>Delitschia</taxon>
    </lineage>
</organism>
<feature type="compositionally biased region" description="Polar residues" evidence="2">
    <location>
        <begin position="611"/>
        <end position="620"/>
    </location>
</feature>
<dbReference type="OrthoDB" id="5355510at2759"/>
<dbReference type="PROSITE" id="PS50103">
    <property type="entry name" value="ZF_C3H1"/>
    <property type="match status" value="1"/>
</dbReference>
<feature type="region of interest" description="Disordered" evidence="2">
    <location>
        <begin position="110"/>
        <end position="167"/>
    </location>
</feature>
<feature type="compositionally biased region" description="Basic and acidic residues" evidence="2">
    <location>
        <begin position="621"/>
        <end position="630"/>
    </location>
</feature>
<keyword evidence="5" id="KW-1185">Reference proteome</keyword>
<evidence type="ECO:0000256" key="2">
    <source>
        <dbReference type="SAM" id="MobiDB-lite"/>
    </source>
</evidence>
<keyword evidence="1" id="KW-0479">Metal-binding</keyword>
<feature type="compositionally biased region" description="Basic and acidic residues" evidence="2">
    <location>
        <begin position="290"/>
        <end position="359"/>
    </location>
</feature>
<reference evidence="4" key="1">
    <citation type="journal article" date="2020" name="Stud. Mycol.">
        <title>101 Dothideomycetes genomes: a test case for predicting lifestyles and emergence of pathogens.</title>
        <authorList>
            <person name="Haridas S."/>
            <person name="Albert R."/>
            <person name="Binder M."/>
            <person name="Bloem J."/>
            <person name="Labutti K."/>
            <person name="Salamov A."/>
            <person name="Andreopoulos B."/>
            <person name="Baker S."/>
            <person name="Barry K."/>
            <person name="Bills G."/>
            <person name="Bluhm B."/>
            <person name="Cannon C."/>
            <person name="Castanera R."/>
            <person name="Culley D."/>
            <person name="Daum C."/>
            <person name="Ezra D."/>
            <person name="Gonzalez J."/>
            <person name="Henrissat B."/>
            <person name="Kuo A."/>
            <person name="Liang C."/>
            <person name="Lipzen A."/>
            <person name="Lutzoni F."/>
            <person name="Magnuson J."/>
            <person name="Mondo S."/>
            <person name="Nolan M."/>
            <person name="Ohm R."/>
            <person name="Pangilinan J."/>
            <person name="Park H.-J."/>
            <person name="Ramirez L."/>
            <person name="Alfaro M."/>
            <person name="Sun H."/>
            <person name="Tritt A."/>
            <person name="Yoshinaga Y."/>
            <person name="Zwiers L.-H."/>
            <person name="Turgeon B."/>
            <person name="Goodwin S."/>
            <person name="Spatafora J."/>
            <person name="Crous P."/>
            <person name="Grigoriev I."/>
        </authorList>
    </citation>
    <scope>NUCLEOTIDE SEQUENCE</scope>
    <source>
        <strain evidence="4">ATCC 74209</strain>
    </source>
</reference>
<evidence type="ECO:0000256" key="1">
    <source>
        <dbReference type="PROSITE-ProRule" id="PRU00723"/>
    </source>
</evidence>
<feature type="compositionally biased region" description="Polar residues" evidence="2">
    <location>
        <begin position="430"/>
        <end position="441"/>
    </location>
</feature>
<comment type="caution">
    <text evidence="4">The sequence shown here is derived from an EMBL/GenBank/DDBJ whole genome shotgun (WGS) entry which is preliminary data.</text>
</comment>
<feature type="region of interest" description="Disordered" evidence="2">
    <location>
        <begin position="547"/>
        <end position="668"/>
    </location>
</feature>
<feature type="region of interest" description="Disordered" evidence="2">
    <location>
        <begin position="290"/>
        <end position="518"/>
    </location>
</feature>
<dbReference type="AlphaFoldDB" id="A0A9P4JHH4"/>
<sequence length="693" mass="76431">MSTVSPPSRLAPGLTTFVIRPGKKWVPVIAADQLPPEVELFGVPREVDLHYLDPDQLRTINWIDPEKIGGTMFKLASPPKAAAGPGPAQPRIMTASTGFMAPDAKVRGLLPNSISQGGETLNSNVSVTTPSVHTRSTPTEGTRPLPHPDTSSPTPNQPPRPSKSLTDSIASLFPRDGARLKYIPPSRFPSVTNSAPPSGVIPDPKRKEYCTYWIQTGDCAYMSQGCMYKHEMPDLKKLREIGFHQIPKWWKEKCAVRLMPVGSLGGIRGGVGGLGGITWLERREMERREMERREMERREMERREMERREMERRRGDEGKRGILGGEERKEVVETPVRRSLETLKIIEDGDEKGEHEERLSSPVFPPLNRLGDQRKQKALEQQPQQVTGSLADLIDLDFRPATRSSGSNGMDSDEESDISDAEVEEKKRSSPLQSPLTTAPSTPIKAQLPTTRSEPDSPASSTNTTMLCEALLAPPPPPPPSSSASEYNDSESGMEEQAQKNTERPLSPSELSKNLSELKADAAKRVKVGRATHAAVNVKAKTTARKIHVSYRKPTPTVTPLSRALEKPAHSKALIAAKEEPTKATGTGQLKTRATRSLTPKEKRVEKMDGLQSSRFAANTSKERENEKGKSTGTLHTRQKRVPPSASVLDSEIAKLKRERTDQRGVKEKEKDVVLGLRRGVREGKEAPAVRPM</sequence>
<feature type="compositionally biased region" description="Polar residues" evidence="2">
    <location>
        <begin position="112"/>
        <end position="140"/>
    </location>
</feature>
<dbReference type="EMBL" id="ML994324">
    <property type="protein sequence ID" value="KAF2196782.1"/>
    <property type="molecule type" value="Genomic_DNA"/>
</dbReference>
<evidence type="ECO:0000313" key="4">
    <source>
        <dbReference type="EMBL" id="KAF2196782.1"/>
    </source>
</evidence>
<feature type="compositionally biased region" description="Acidic residues" evidence="2">
    <location>
        <begin position="411"/>
        <end position="423"/>
    </location>
</feature>
<protein>
    <recommendedName>
        <fullName evidence="3">C3H1-type domain-containing protein</fullName>
    </recommendedName>
</protein>
<feature type="compositionally biased region" description="Polar residues" evidence="2">
    <location>
        <begin position="379"/>
        <end position="388"/>
    </location>
</feature>
<evidence type="ECO:0000259" key="3">
    <source>
        <dbReference type="PROSITE" id="PS50103"/>
    </source>
</evidence>
<keyword evidence="1" id="KW-0862">Zinc</keyword>
<feature type="zinc finger region" description="C3H1-type" evidence="1">
    <location>
        <begin position="204"/>
        <end position="233"/>
    </location>
</feature>
<dbReference type="InterPro" id="IPR000571">
    <property type="entry name" value="Znf_CCCH"/>
</dbReference>
<feature type="compositionally biased region" description="Basic and acidic residues" evidence="2">
    <location>
        <begin position="652"/>
        <end position="668"/>
    </location>
</feature>
<dbReference type="Proteomes" id="UP000799536">
    <property type="component" value="Unassembled WGS sequence"/>
</dbReference>
<keyword evidence="1" id="KW-0863">Zinc-finger</keyword>
<feature type="compositionally biased region" description="Polar residues" evidence="2">
    <location>
        <begin position="584"/>
        <end position="598"/>
    </location>
</feature>
<name>A0A9P4JHH4_9PLEO</name>
<accession>A0A9P4JHH4</accession>